<protein>
    <submittedName>
        <fullName evidence="1">Benzoate/H(+) symporter BenE</fullName>
    </submittedName>
</protein>
<sequence>MSHLLDTLRKDWSLSATVAGFLAVLISYAGPLIIFFQAAQQAQVSNAMMISWIWGISIGAAVAGIFLSIKFKVPVVTAWSAPGTALLVTLFPDISLNEAVAAYITSAVVIFLIGITGYFDKLLSWIPQEVAAGMMAGILLQFGLGLFTATDTMPYIVFGMLAVFLLAKRFSPRYAMVWVLVAGVILSMLLGKINPVTADFSLAIPQFIAPEWTWSSTLNLALPLILVSLSGQFLPGMAILKLSGYDTPAKPIITTTSIASLAVACVGGITIVLASITAALCMGKDAHELKEKRYIAGIANGLFYILGGLFAGSIVMLFSLLPKELVAALAGLALLGAIGINLNAAMHQENQRDAALITFLATASGMQFLGLSSVFWGICLGILAHVILSRTGLSALTSPSSPSKSTGQ</sequence>
<evidence type="ECO:0000313" key="2">
    <source>
        <dbReference type="Proteomes" id="UP000503440"/>
    </source>
</evidence>
<dbReference type="EMBL" id="CP044455">
    <property type="protein sequence ID" value="QIC70216.1"/>
    <property type="molecule type" value="Genomic_DNA"/>
</dbReference>
<dbReference type="GO" id="GO:0005886">
    <property type="term" value="C:plasma membrane"/>
    <property type="evidence" value="ECO:0007669"/>
    <property type="project" value="TreeGrafter"/>
</dbReference>
<organism evidence="1 2">
    <name type="scientific">Acinetobacter indicus</name>
    <dbReference type="NCBI Taxonomy" id="756892"/>
    <lineage>
        <taxon>Bacteria</taxon>
        <taxon>Pseudomonadati</taxon>
        <taxon>Pseudomonadota</taxon>
        <taxon>Gammaproteobacteria</taxon>
        <taxon>Moraxellales</taxon>
        <taxon>Moraxellaceae</taxon>
        <taxon>Acinetobacter</taxon>
    </lineage>
</organism>
<gene>
    <name evidence="1" type="primary">benE</name>
    <name evidence="1" type="ORF">FSC09_07230</name>
</gene>
<reference evidence="1 2" key="1">
    <citation type="submission" date="2019-09" db="EMBL/GenBank/DDBJ databases">
        <title>Non-baumannii Acinetobacter spp. carrying blaNDM-1 isolated in China.</title>
        <authorList>
            <person name="Cui C."/>
            <person name="Chen C."/>
            <person name="Sun J."/>
            <person name="Liu Y."/>
        </authorList>
    </citation>
    <scope>NUCLEOTIDE SEQUENCE [LARGE SCALE GENOMIC DNA]</scope>
    <source>
        <strain evidence="1 2">B18</strain>
    </source>
</reference>
<dbReference type="PANTHER" id="PTHR30199">
    <property type="entry name" value="MFS FAMILY TRANSPORTER, PREDICTED SUBSTRATE BENZOATE"/>
    <property type="match status" value="1"/>
</dbReference>
<dbReference type="RefSeq" id="WP_127799947.1">
    <property type="nucleotide sequence ID" value="NZ_CP044018.1"/>
</dbReference>
<dbReference type="NCBIfam" id="TIGR00843">
    <property type="entry name" value="benE"/>
    <property type="match status" value="1"/>
</dbReference>
<dbReference type="GO" id="GO:0042925">
    <property type="term" value="F:benzoate transmembrane transporter activity"/>
    <property type="evidence" value="ECO:0007669"/>
    <property type="project" value="InterPro"/>
</dbReference>
<name>A0A6C0YR73_9GAMM</name>
<dbReference type="InterPro" id="IPR004711">
    <property type="entry name" value="Benzoate_Transporter"/>
</dbReference>
<dbReference type="PANTHER" id="PTHR30199:SF0">
    <property type="entry name" value="INNER MEMBRANE PROTEIN YDCO"/>
    <property type="match status" value="1"/>
</dbReference>
<proteinExistence type="predicted"/>
<dbReference type="Proteomes" id="UP000503440">
    <property type="component" value="Chromosome"/>
</dbReference>
<evidence type="ECO:0000313" key="1">
    <source>
        <dbReference type="EMBL" id="QIC70216.1"/>
    </source>
</evidence>
<dbReference type="Pfam" id="PF03594">
    <property type="entry name" value="BenE"/>
    <property type="match status" value="1"/>
</dbReference>
<accession>A0A6C0YR73</accession>
<dbReference type="AlphaFoldDB" id="A0A6C0YR73"/>